<dbReference type="KEGG" id="xya:ET471_05715"/>
<reference evidence="1 2" key="1">
    <citation type="submission" date="2019-01" db="EMBL/GenBank/DDBJ databases">
        <title>Genome sequencing of strain FW10M-9.</title>
        <authorList>
            <person name="Heo J."/>
            <person name="Kim S.-J."/>
            <person name="Kim J.-S."/>
            <person name="Hong S.-B."/>
            <person name="Kwon S.-W."/>
        </authorList>
    </citation>
    <scope>NUCLEOTIDE SEQUENCE [LARGE SCALE GENOMIC DNA]</scope>
    <source>
        <strain evidence="1 2">FW10M-9</strain>
    </source>
</reference>
<dbReference type="EMBL" id="CP035493">
    <property type="protein sequence ID" value="QAY71752.1"/>
    <property type="molecule type" value="Genomic_DNA"/>
</dbReference>
<organism evidence="1 2">
    <name type="scientific">Xylanimonas protaetiae</name>
    <dbReference type="NCBI Taxonomy" id="2509457"/>
    <lineage>
        <taxon>Bacteria</taxon>
        <taxon>Bacillati</taxon>
        <taxon>Actinomycetota</taxon>
        <taxon>Actinomycetes</taxon>
        <taxon>Micrococcales</taxon>
        <taxon>Promicromonosporaceae</taxon>
        <taxon>Xylanimonas</taxon>
    </lineage>
</organism>
<evidence type="ECO:0000313" key="2">
    <source>
        <dbReference type="Proteomes" id="UP000292118"/>
    </source>
</evidence>
<dbReference type="Proteomes" id="UP000292118">
    <property type="component" value="Chromosome"/>
</dbReference>
<dbReference type="OrthoDB" id="3215846at2"/>
<dbReference type="AlphaFoldDB" id="A0A4P6F7I7"/>
<protein>
    <submittedName>
        <fullName evidence="1">DUF2993 domain-containing protein</fullName>
    </submittedName>
</protein>
<evidence type="ECO:0000313" key="1">
    <source>
        <dbReference type="EMBL" id="QAY71752.1"/>
    </source>
</evidence>
<dbReference type="InterPro" id="IPR021373">
    <property type="entry name" value="DUF2993"/>
</dbReference>
<proteinExistence type="predicted"/>
<dbReference type="Pfam" id="PF11209">
    <property type="entry name" value="LmeA"/>
    <property type="match status" value="1"/>
</dbReference>
<sequence>MNGEKRRSAAAFLVALLLLAVVAVGADRGAAWATSRSVATAVRLGGTGVVDADVQIHGFPFLTQLAAGSLEHVSGSLAAGSFGGYAVTDVTVDARGVSPRSPWRTSEARATGVVAFDTLARTASDRLDTEVTVGAAPGEPGALTLGLPVTVLGATVDVRAVVVPDVVDGALAVQVRTVSLGGLDVPVGALPGGLGDALGGLRIPLDLPAGVTLTGVDGEPDGVRLTIEARDVSLGDLAR</sequence>
<accession>A0A4P6F7I7</accession>
<name>A0A4P6F7I7_9MICO</name>
<keyword evidence="2" id="KW-1185">Reference proteome</keyword>
<gene>
    <name evidence="1" type="ORF">ET471_05715</name>
</gene>